<comment type="caution">
    <text evidence="2">The sequence shown here is derived from an EMBL/GenBank/DDBJ whole genome shotgun (WGS) entry which is preliminary data.</text>
</comment>
<evidence type="ECO:0000313" key="2">
    <source>
        <dbReference type="EMBL" id="MRG92160.1"/>
    </source>
</evidence>
<gene>
    <name evidence="2" type="ORF">GF068_09495</name>
</gene>
<organism evidence="2 3">
    <name type="scientific">Polyangium spumosum</name>
    <dbReference type="NCBI Taxonomy" id="889282"/>
    <lineage>
        <taxon>Bacteria</taxon>
        <taxon>Pseudomonadati</taxon>
        <taxon>Myxococcota</taxon>
        <taxon>Polyangia</taxon>
        <taxon>Polyangiales</taxon>
        <taxon>Polyangiaceae</taxon>
        <taxon>Polyangium</taxon>
    </lineage>
</organism>
<dbReference type="EMBL" id="WJIE01000002">
    <property type="protein sequence ID" value="MRG92160.1"/>
    <property type="molecule type" value="Genomic_DNA"/>
</dbReference>
<accession>A0A6N7PPB6</accession>
<feature type="region of interest" description="Disordered" evidence="1">
    <location>
        <begin position="1"/>
        <end position="42"/>
    </location>
</feature>
<dbReference type="Pfam" id="PF13665">
    <property type="entry name" value="Tox-PAAR-like"/>
    <property type="match status" value="1"/>
</dbReference>
<feature type="compositionally biased region" description="Basic and acidic residues" evidence="1">
    <location>
        <begin position="106"/>
        <end position="116"/>
    </location>
</feature>
<reference evidence="2 3" key="1">
    <citation type="submission" date="2019-10" db="EMBL/GenBank/DDBJ databases">
        <title>A soil myxobacterium in the family Polyangiaceae.</title>
        <authorList>
            <person name="Li Y."/>
            <person name="Wang J."/>
        </authorList>
    </citation>
    <scope>NUCLEOTIDE SEQUENCE [LARGE SCALE GENOMIC DNA]</scope>
    <source>
        <strain evidence="2 3">DSM 14734</strain>
    </source>
</reference>
<protein>
    <submittedName>
        <fullName evidence="2">DUF4150 domain-containing protein</fullName>
    </submittedName>
</protein>
<dbReference type="Proteomes" id="UP000440224">
    <property type="component" value="Unassembled WGS sequence"/>
</dbReference>
<sequence length="598" mass="65932">MGATVTNEDLGITTKTSDHTAATVGPTDVCYDPPKQVPVPHPNHVTTDKAVEHTSGKTLFQNGNVVRVGEAITPSDPAHADTGGGVVSGTYREEARATSGSPNVRVEGKPPARTDDPTTQNHSNTTGKIFQVVPPGLLDDNPEEFFKRCSYDTSKIKAGDDKAPFVDNMPQIDTKRGETITIEATRKNAKVQNAPPECVQPTHMKWLVSRSGGLTKLGAAVPERSEELSGDTITLDDGWNVPYGGPIDFSGEFKANESDVAKRSAIQQKNTYAQENAAARGSSRVENQDGRQAYQQVNQDRDDAKQIARIANTLRTFAEFLWAWRAYQDPLRILITGRACSGSVSYEVHCYPEGEYSFDLPLDGLVNAVQWLSRALTVVRQVGQLANVQVENSLVAPGSDVKISVKFAWKIGEEEEIYRAIREAELTLTGTLLEWKFEVSCPLTNFLSIIPWGGRLLAEAIGWLIQRMGIEASVGFTVEVKLSAQAFVSFKWTKAKGWHWDSAGIRLPIEFKFYFFLRVQVRDSLHCEGRAQVEANPAAEISPGDAGLMLKSAKFDIKVSLNGLIRVDVWFYSYEQTGSWEIWKTEVQETDLCTLISN</sequence>
<proteinExistence type="predicted"/>
<dbReference type="RefSeq" id="WP_153818987.1">
    <property type="nucleotide sequence ID" value="NZ_WJIE01000002.1"/>
</dbReference>
<evidence type="ECO:0000256" key="1">
    <source>
        <dbReference type="SAM" id="MobiDB-lite"/>
    </source>
</evidence>
<keyword evidence="3" id="KW-1185">Reference proteome</keyword>
<feature type="region of interest" description="Disordered" evidence="1">
    <location>
        <begin position="93"/>
        <end position="136"/>
    </location>
</feature>
<dbReference type="OrthoDB" id="5482760at2"/>
<feature type="region of interest" description="Disordered" evidence="1">
    <location>
        <begin position="271"/>
        <end position="291"/>
    </location>
</feature>
<dbReference type="AlphaFoldDB" id="A0A6N7PPB6"/>
<name>A0A6N7PPB6_9BACT</name>
<feature type="compositionally biased region" description="Polar residues" evidence="1">
    <location>
        <begin position="117"/>
        <end position="128"/>
    </location>
</feature>
<evidence type="ECO:0000313" key="3">
    <source>
        <dbReference type="Proteomes" id="UP000440224"/>
    </source>
</evidence>
<dbReference type="CDD" id="cd14740">
    <property type="entry name" value="PAAR_4"/>
    <property type="match status" value="1"/>
</dbReference>